<evidence type="ECO:0000256" key="4">
    <source>
        <dbReference type="ARBA" id="ARBA00023136"/>
    </source>
</evidence>
<dbReference type="SUPFAM" id="SSF103473">
    <property type="entry name" value="MFS general substrate transporter"/>
    <property type="match status" value="1"/>
</dbReference>
<evidence type="ECO:0000259" key="7">
    <source>
        <dbReference type="PROSITE" id="PS50850"/>
    </source>
</evidence>
<dbReference type="EMBL" id="JAVRRG010000343">
    <property type="protein sequence ID" value="KAK5072248.1"/>
    <property type="molecule type" value="Genomic_DNA"/>
</dbReference>
<keyword evidence="4 6" id="KW-0472">Membrane</keyword>
<feature type="transmembrane region" description="Helical" evidence="6">
    <location>
        <begin position="191"/>
        <end position="214"/>
    </location>
</feature>
<evidence type="ECO:0000313" key="8">
    <source>
        <dbReference type="EMBL" id="KAK5072248.1"/>
    </source>
</evidence>
<dbReference type="InterPro" id="IPR011701">
    <property type="entry name" value="MFS"/>
</dbReference>
<protein>
    <recommendedName>
        <fullName evidence="7">Major facilitator superfamily (MFS) profile domain-containing protein</fullName>
    </recommendedName>
</protein>
<feature type="transmembrane region" description="Helical" evidence="6">
    <location>
        <begin position="440"/>
        <end position="465"/>
    </location>
</feature>
<evidence type="ECO:0000256" key="6">
    <source>
        <dbReference type="SAM" id="Phobius"/>
    </source>
</evidence>
<accession>A0ABR0JU24</accession>
<keyword evidence="9" id="KW-1185">Reference proteome</keyword>
<sequence length="556" mass="61506">MTKYTTDRAAEELQHGSNLGHLRLRHIETNDIVLIPTPSNDPKDPLNWSKPYKIYLALLVCAAMFFCNFLAAGPTVAIVDITIGFTHIPPTEPGFPAAIAKIAYFFTSTALLQGTGNLIWMPLIVKYGRRPVYIVSFTCYTLCAIWAGFSKTYGSELASRIFIGFFSGAGECVAPLTISDIFFLHERGFYMALYTCSLAAGVSGGIILSGLITITHSWRYIYYVAAALIGGLTLLVIFTLPETSFIRNTSERSISTSNKPREKDSEELNAAGHKSDQVVFEEEEHSSRAPRLGTEQLKQPYFVTSFRPLYGKFSEESIFKIAYRPIILLVLPPILWATLSMSVTIGFLVAISSNFASAFAEAYGFAAWQSGLCFISGLIGTLAGILGGGYLSDWVADYFTRRNGGMREPEMRLPAINVALICSPLALVLYGCGIEYRWHWMVPTIGLGLLSFAIATGMNVSFVYVMDCYRPIAGEAVVTQLAFKSAFGFLLSFYTNPWIASEGYARSFGAMAGISGAVIILWVPLYIWGRRIRLATQKWTMLQNLIQWNKDREVGE</sequence>
<feature type="transmembrane region" description="Helical" evidence="6">
    <location>
        <begin position="413"/>
        <end position="434"/>
    </location>
</feature>
<feature type="transmembrane region" description="Helical" evidence="6">
    <location>
        <begin position="98"/>
        <end position="120"/>
    </location>
</feature>
<feature type="transmembrane region" description="Helical" evidence="6">
    <location>
        <begin position="326"/>
        <end position="351"/>
    </location>
</feature>
<dbReference type="InterPro" id="IPR036259">
    <property type="entry name" value="MFS_trans_sf"/>
</dbReference>
<comment type="subcellular location">
    <subcellularLocation>
        <location evidence="1">Membrane</location>
        <topology evidence="1">Multi-pass membrane protein</topology>
    </subcellularLocation>
</comment>
<reference evidence="8 9" key="1">
    <citation type="submission" date="2023-08" db="EMBL/GenBank/DDBJ databases">
        <title>Black Yeasts Isolated from many extreme environments.</title>
        <authorList>
            <person name="Coleine C."/>
            <person name="Stajich J.E."/>
            <person name="Selbmann L."/>
        </authorList>
    </citation>
    <scope>NUCLEOTIDE SEQUENCE [LARGE SCALE GENOMIC DNA]</scope>
    <source>
        <strain evidence="8 9">CCFEE 5885</strain>
    </source>
</reference>
<feature type="transmembrane region" description="Helical" evidence="6">
    <location>
        <begin position="507"/>
        <end position="528"/>
    </location>
</feature>
<feature type="region of interest" description="Disordered" evidence="5">
    <location>
        <begin position="251"/>
        <end position="289"/>
    </location>
</feature>
<keyword evidence="3 6" id="KW-1133">Transmembrane helix</keyword>
<name>A0ABR0JU24_9EURO</name>
<feature type="transmembrane region" description="Helical" evidence="6">
    <location>
        <begin position="477"/>
        <end position="495"/>
    </location>
</feature>
<dbReference type="Pfam" id="PF07690">
    <property type="entry name" value="MFS_1"/>
    <property type="match status" value="1"/>
</dbReference>
<evidence type="ECO:0000256" key="2">
    <source>
        <dbReference type="ARBA" id="ARBA00022692"/>
    </source>
</evidence>
<evidence type="ECO:0000313" key="9">
    <source>
        <dbReference type="Proteomes" id="UP001345013"/>
    </source>
</evidence>
<dbReference type="PANTHER" id="PTHR23502">
    <property type="entry name" value="MAJOR FACILITATOR SUPERFAMILY"/>
    <property type="match status" value="1"/>
</dbReference>
<evidence type="ECO:0000256" key="1">
    <source>
        <dbReference type="ARBA" id="ARBA00004141"/>
    </source>
</evidence>
<feature type="transmembrane region" description="Helical" evidence="6">
    <location>
        <begin position="132"/>
        <end position="149"/>
    </location>
</feature>
<feature type="transmembrane region" description="Helical" evidence="6">
    <location>
        <begin position="54"/>
        <end position="78"/>
    </location>
</feature>
<dbReference type="Gene3D" id="1.20.1250.20">
    <property type="entry name" value="MFS general substrate transporter like domains"/>
    <property type="match status" value="1"/>
</dbReference>
<organism evidence="8 9">
    <name type="scientific">Lithohypha guttulata</name>
    <dbReference type="NCBI Taxonomy" id="1690604"/>
    <lineage>
        <taxon>Eukaryota</taxon>
        <taxon>Fungi</taxon>
        <taxon>Dikarya</taxon>
        <taxon>Ascomycota</taxon>
        <taxon>Pezizomycotina</taxon>
        <taxon>Eurotiomycetes</taxon>
        <taxon>Chaetothyriomycetidae</taxon>
        <taxon>Chaetothyriales</taxon>
        <taxon>Trichomeriaceae</taxon>
        <taxon>Lithohypha</taxon>
    </lineage>
</organism>
<proteinExistence type="predicted"/>
<feature type="transmembrane region" description="Helical" evidence="6">
    <location>
        <begin position="220"/>
        <end position="240"/>
    </location>
</feature>
<gene>
    <name evidence="8" type="ORF">LTR24_010503</name>
</gene>
<feature type="transmembrane region" description="Helical" evidence="6">
    <location>
        <begin position="161"/>
        <end position="184"/>
    </location>
</feature>
<feature type="domain" description="Major facilitator superfamily (MFS) profile" evidence="7">
    <location>
        <begin position="60"/>
        <end position="533"/>
    </location>
</feature>
<comment type="caution">
    <text evidence="8">The sequence shown here is derived from an EMBL/GenBank/DDBJ whole genome shotgun (WGS) entry which is preliminary data.</text>
</comment>
<keyword evidence="2 6" id="KW-0812">Transmembrane</keyword>
<evidence type="ECO:0000256" key="5">
    <source>
        <dbReference type="SAM" id="MobiDB-lite"/>
    </source>
</evidence>
<dbReference type="PROSITE" id="PS50850">
    <property type="entry name" value="MFS"/>
    <property type="match status" value="1"/>
</dbReference>
<evidence type="ECO:0000256" key="3">
    <source>
        <dbReference type="ARBA" id="ARBA00022989"/>
    </source>
</evidence>
<feature type="transmembrane region" description="Helical" evidence="6">
    <location>
        <begin position="363"/>
        <end position="392"/>
    </location>
</feature>
<dbReference type="Proteomes" id="UP001345013">
    <property type="component" value="Unassembled WGS sequence"/>
</dbReference>
<dbReference type="PANTHER" id="PTHR23502:SF34">
    <property type="entry name" value="PROTEIN HOL1"/>
    <property type="match status" value="1"/>
</dbReference>
<dbReference type="InterPro" id="IPR020846">
    <property type="entry name" value="MFS_dom"/>
</dbReference>